<evidence type="ECO:0000313" key="3">
    <source>
        <dbReference type="Proteomes" id="UP000028990"/>
    </source>
</evidence>
<organism evidence="2 3">
    <name type="scientific">Fukomys damarensis</name>
    <name type="common">Damaraland mole rat</name>
    <name type="synonym">Cryptomys damarensis</name>
    <dbReference type="NCBI Taxonomy" id="885580"/>
    <lineage>
        <taxon>Eukaryota</taxon>
        <taxon>Metazoa</taxon>
        <taxon>Chordata</taxon>
        <taxon>Craniata</taxon>
        <taxon>Vertebrata</taxon>
        <taxon>Euteleostomi</taxon>
        <taxon>Mammalia</taxon>
        <taxon>Eutheria</taxon>
        <taxon>Euarchontoglires</taxon>
        <taxon>Glires</taxon>
        <taxon>Rodentia</taxon>
        <taxon>Hystricomorpha</taxon>
        <taxon>Bathyergidae</taxon>
        <taxon>Fukomys</taxon>
    </lineage>
</organism>
<name>A0A091DXX4_FUKDA</name>
<evidence type="ECO:0000256" key="1">
    <source>
        <dbReference type="SAM" id="MobiDB-lite"/>
    </source>
</evidence>
<feature type="compositionally biased region" description="Basic and acidic residues" evidence="1">
    <location>
        <begin position="54"/>
        <end position="63"/>
    </location>
</feature>
<proteinExistence type="predicted"/>
<dbReference type="Proteomes" id="UP000028990">
    <property type="component" value="Unassembled WGS sequence"/>
</dbReference>
<gene>
    <name evidence="2" type="ORF">H920_03293</name>
</gene>
<protein>
    <submittedName>
        <fullName evidence="2">Uncharacterized protein</fullName>
    </submittedName>
</protein>
<evidence type="ECO:0000313" key="2">
    <source>
        <dbReference type="EMBL" id="KFO35308.1"/>
    </source>
</evidence>
<sequence>MCLLHIVLTCGRDTAGVVVLIERDGGTNIMREAKDVPPGRLVQKQNQEGSVAEAKAKSHEGSCKAKQNTAVQPQGSQRSVRHGHVMGKSDYNGQEQKPHHIPPW</sequence>
<dbReference type="AlphaFoldDB" id="A0A091DXX4"/>
<feature type="compositionally biased region" description="Polar residues" evidence="1">
    <location>
        <begin position="65"/>
        <end position="78"/>
    </location>
</feature>
<dbReference type="EMBL" id="KN121830">
    <property type="protein sequence ID" value="KFO35308.1"/>
    <property type="molecule type" value="Genomic_DNA"/>
</dbReference>
<feature type="region of interest" description="Disordered" evidence="1">
    <location>
        <begin position="43"/>
        <end position="104"/>
    </location>
</feature>
<accession>A0A091DXX4</accession>
<keyword evidence="3" id="KW-1185">Reference proteome</keyword>
<reference evidence="2 3" key="1">
    <citation type="submission" date="2013-11" db="EMBL/GenBank/DDBJ databases">
        <title>The Damaraland mole rat (Fukomys damarensis) genome and evolution of African mole rats.</title>
        <authorList>
            <person name="Gladyshev V.N."/>
            <person name="Fang X."/>
        </authorList>
    </citation>
    <scope>NUCLEOTIDE SEQUENCE [LARGE SCALE GENOMIC DNA]</scope>
    <source>
        <tissue evidence="2">Liver</tissue>
    </source>
</reference>